<evidence type="ECO:0000313" key="2">
    <source>
        <dbReference type="EMBL" id="KAK9711196.1"/>
    </source>
</evidence>
<gene>
    <name evidence="2" type="ORF">QE152_g25565</name>
</gene>
<dbReference type="Proteomes" id="UP001458880">
    <property type="component" value="Unassembled WGS sequence"/>
</dbReference>
<dbReference type="Gene3D" id="3.10.10.10">
    <property type="entry name" value="HIV Type 1 Reverse Transcriptase, subunit A, domain 1"/>
    <property type="match status" value="1"/>
</dbReference>
<keyword evidence="3" id="KW-1185">Reference proteome</keyword>
<proteinExistence type="predicted"/>
<dbReference type="InterPro" id="IPR029526">
    <property type="entry name" value="PGBD"/>
</dbReference>
<evidence type="ECO:0000259" key="1">
    <source>
        <dbReference type="Pfam" id="PF13843"/>
    </source>
</evidence>
<sequence length="412" mass="47081">MERAYCTRTILGPQRRNQKVTAKVRFNDVSLLAGSPTSLIKNKYVPTECMIPYDNKSNEYTGINGSPLEIIGCFARDIFVNNMPVMLKMFVVPDAMMMYACLLGRDFICKGGFTVIIGMMMYACLLGRDFICKGGFTVIIGDDVQIIPDNNCRDVANNNDLNHLDAIMHIEYVNDPVRVSNTLNINPNVPFHVTQNVKHDHVDRLKGKRFFTTLDLRDGFHHVRVAEESIKFTAFITPLGLEYLNLRDGFHHVRVAEESIKFTAFITPLGLEYLRMPFKRLDRRRTQTPSTVYKKPRHIEHYNQNMGAVDAIDQDVEPYNAARKSFSWFKKVGIHMLQRMILNSRVLYTVDKDDDGMKLREDYLTFVPVHDLAGAALAGTLKETLVSLDLNLNNLRGQGYDGRHFKRNFGIS</sequence>
<feature type="domain" description="PiggyBac transposable element-derived protein" evidence="1">
    <location>
        <begin position="284"/>
        <end position="344"/>
    </location>
</feature>
<dbReference type="InterPro" id="IPR043128">
    <property type="entry name" value="Rev_trsase/Diguanyl_cyclase"/>
</dbReference>
<evidence type="ECO:0000313" key="3">
    <source>
        <dbReference type="Proteomes" id="UP001458880"/>
    </source>
</evidence>
<dbReference type="SUPFAM" id="SSF56672">
    <property type="entry name" value="DNA/RNA polymerases"/>
    <property type="match status" value="2"/>
</dbReference>
<comment type="caution">
    <text evidence="2">The sequence shown here is derived from an EMBL/GenBank/DDBJ whole genome shotgun (WGS) entry which is preliminary data.</text>
</comment>
<organism evidence="2 3">
    <name type="scientific">Popillia japonica</name>
    <name type="common">Japanese beetle</name>
    <dbReference type="NCBI Taxonomy" id="7064"/>
    <lineage>
        <taxon>Eukaryota</taxon>
        <taxon>Metazoa</taxon>
        <taxon>Ecdysozoa</taxon>
        <taxon>Arthropoda</taxon>
        <taxon>Hexapoda</taxon>
        <taxon>Insecta</taxon>
        <taxon>Pterygota</taxon>
        <taxon>Neoptera</taxon>
        <taxon>Endopterygota</taxon>
        <taxon>Coleoptera</taxon>
        <taxon>Polyphaga</taxon>
        <taxon>Scarabaeiformia</taxon>
        <taxon>Scarabaeidae</taxon>
        <taxon>Rutelinae</taxon>
        <taxon>Popillia</taxon>
    </lineage>
</organism>
<dbReference type="AlphaFoldDB" id="A0AAW1K256"/>
<dbReference type="PANTHER" id="PTHR24559:SF444">
    <property type="entry name" value="REVERSE TRANSCRIPTASE DOMAIN-CONTAINING PROTEIN"/>
    <property type="match status" value="1"/>
</dbReference>
<dbReference type="GO" id="GO:0071897">
    <property type="term" value="P:DNA biosynthetic process"/>
    <property type="evidence" value="ECO:0007669"/>
    <property type="project" value="UniProtKB-ARBA"/>
</dbReference>
<dbReference type="Gene3D" id="3.30.70.270">
    <property type="match status" value="1"/>
</dbReference>
<dbReference type="InterPro" id="IPR043502">
    <property type="entry name" value="DNA/RNA_pol_sf"/>
</dbReference>
<name>A0AAW1K256_POPJA</name>
<accession>A0AAW1K256</accession>
<dbReference type="Pfam" id="PF13843">
    <property type="entry name" value="DDE_Tnp_1_7"/>
    <property type="match status" value="1"/>
</dbReference>
<reference evidence="2 3" key="1">
    <citation type="journal article" date="2024" name="BMC Genomics">
        <title>De novo assembly and annotation of Popillia japonica's genome with initial clues to its potential as an invasive pest.</title>
        <authorList>
            <person name="Cucini C."/>
            <person name="Boschi S."/>
            <person name="Funari R."/>
            <person name="Cardaioli E."/>
            <person name="Iannotti N."/>
            <person name="Marturano G."/>
            <person name="Paoli F."/>
            <person name="Bruttini M."/>
            <person name="Carapelli A."/>
            <person name="Frati F."/>
            <person name="Nardi F."/>
        </authorList>
    </citation>
    <scope>NUCLEOTIDE SEQUENCE [LARGE SCALE GENOMIC DNA]</scope>
    <source>
        <strain evidence="2">DMR45628</strain>
    </source>
</reference>
<dbReference type="EMBL" id="JASPKY010000283">
    <property type="protein sequence ID" value="KAK9711196.1"/>
    <property type="molecule type" value="Genomic_DNA"/>
</dbReference>
<dbReference type="PANTHER" id="PTHR24559">
    <property type="entry name" value="TRANSPOSON TY3-I GAG-POL POLYPROTEIN"/>
    <property type="match status" value="1"/>
</dbReference>
<dbReference type="InterPro" id="IPR053134">
    <property type="entry name" value="RNA-dir_DNA_polymerase"/>
</dbReference>
<protein>
    <submittedName>
        <fullName evidence="2">Transposase IS4</fullName>
    </submittedName>
</protein>